<organism evidence="2 3">
    <name type="scientific">Bradyrhizobium ivorense</name>
    <dbReference type="NCBI Taxonomy" id="2511166"/>
    <lineage>
        <taxon>Bacteria</taxon>
        <taxon>Pseudomonadati</taxon>
        <taxon>Pseudomonadota</taxon>
        <taxon>Alphaproteobacteria</taxon>
        <taxon>Hyphomicrobiales</taxon>
        <taxon>Nitrobacteraceae</taxon>
        <taxon>Bradyrhizobium</taxon>
    </lineage>
</organism>
<proteinExistence type="predicted"/>
<dbReference type="EMBL" id="CAADFC020000016">
    <property type="protein sequence ID" value="VIO72895.1"/>
    <property type="molecule type" value="Genomic_DNA"/>
</dbReference>
<evidence type="ECO:0000256" key="1">
    <source>
        <dbReference type="SAM" id="Phobius"/>
    </source>
</evidence>
<protein>
    <submittedName>
        <fullName evidence="2">Uncharacterized protein</fullName>
    </submittedName>
</protein>
<dbReference type="AlphaFoldDB" id="A0A508TBP7"/>
<sequence>MTVRLAVLLIPLIVTATIDANVLGFAATMLTIGVIVGFAIAAAGWTIGSDTSSLPSVRPRSVDRKRLHK</sequence>
<gene>
    <name evidence="2" type="ORF">CI1B_45440</name>
</gene>
<accession>A0A508TBP7</accession>
<comment type="caution">
    <text evidence="2">The sequence shown here is derived from an EMBL/GenBank/DDBJ whole genome shotgun (WGS) entry which is preliminary data.</text>
</comment>
<feature type="transmembrane region" description="Helical" evidence="1">
    <location>
        <begin position="30"/>
        <end position="48"/>
    </location>
</feature>
<keyword evidence="1" id="KW-0472">Membrane</keyword>
<keyword evidence="3" id="KW-1185">Reference proteome</keyword>
<evidence type="ECO:0000313" key="3">
    <source>
        <dbReference type="Proteomes" id="UP000328092"/>
    </source>
</evidence>
<reference evidence="2" key="1">
    <citation type="submission" date="2019-02" db="EMBL/GenBank/DDBJ databases">
        <authorList>
            <person name="Pothier F.J."/>
        </authorList>
    </citation>
    <scope>NUCLEOTIDE SEQUENCE</scope>
    <source>
        <strain evidence="2">CI-1B</strain>
    </source>
</reference>
<dbReference type="RefSeq" id="WP_139861687.1">
    <property type="nucleotide sequence ID" value="NZ_CAADFC020000016.1"/>
</dbReference>
<keyword evidence="1" id="KW-1133">Transmembrane helix</keyword>
<dbReference type="Proteomes" id="UP000328092">
    <property type="component" value="Unassembled WGS sequence"/>
</dbReference>
<name>A0A508TBP7_9BRAD</name>
<evidence type="ECO:0000313" key="2">
    <source>
        <dbReference type="EMBL" id="VIO72895.1"/>
    </source>
</evidence>
<keyword evidence="1" id="KW-0812">Transmembrane</keyword>